<feature type="non-terminal residue" evidence="1">
    <location>
        <position position="1"/>
    </location>
</feature>
<dbReference type="AlphaFoldDB" id="X1LKX1"/>
<proteinExistence type="predicted"/>
<sequence length="238" mass="27398">TDKPILKHPQTRTLRGLVMPWGVYFCFTQFECHDQEEDGDTEDHTWEIFDWPYCITKYFIFYGTIADIECKSCSAIFTHHNAGERIIQEFYVWQAAYYRVMRSANPGDPLTLYLDAHGQADADTYHELVLQYGQRMRVVGTYASAMIKRYAMLFNTAVIPECTLVKATLRAWITKGSPPVGYSPYWNWSVLVRASQDLSLEVKEAYNQMASGTNLTGKDIFIKAFINGKSLEMTVFED</sequence>
<accession>X1LKX1</accession>
<reference evidence="1" key="1">
    <citation type="journal article" date="2014" name="Front. Microbiol.">
        <title>High frequency of phylogenetically diverse reductive dehalogenase-homologous genes in deep subseafloor sedimentary metagenomes.</title>
        <authorList>
            <person name="Kawai M."/>
            <person name="Futagami T."/>
            <person name="Toyoda A."/>
            <person name="Takaki Y."/>
            <person name="Nishi S."/>
            <person name="Hori S."/>
            <person name="Arai W."/>
            <person name="Tsubouchi T."/>
            <person name="Morono Y."/>
            <person name="Uchiyama I."/>
            <person name="Ito T."/>
            <person name="Fujiyama A."/>
            <person name="Inagaki F."/>
            <person name="Takami H."/>
        </authorList>
    </citation>
    <scope>NUCLEOTIDE SEQUENCE</scope>
    <source>
        <strain evidence="1">Expedition CK06-06</strain>
    </source>
</reference>
<comment type="caution">
    <text evidence="1">The sequence shown here is derived from an EMBL/GenBank/DDBJ whole genome shotgun (WGS) entry which is preliminary data.</text>
</comment>
<name>X1LKX1_9ZZZZ</name>
<gene>
    <name evidence="1" type="ORF">S06H3_21028</name>
</gene>
<dbReference type="EMBL" id="BARV01010976">
    <property type="protein sequence ID" value="GAI03040.1"/>
    <property type="molecule type" value="Genomic_DNA"/>
</dbReference>
<organism evidence="1">
    <name type="scientific">marine sediment metagenome</name>
    <dbReference type="NCBI Taxonomy" id="412755"/>
    <lineage>
        <taxon>unclassified sequences</taxon>
        <taxon>metagenomes</taxon>
        <taxon>ecological metagenomes</taxon>
    </lineage>
</organism>
<protein>
    <submittedName>
        <fullName evidence="1">Uncharacterized protein</fullName>
    </submittedName>
</protein>
<evidence type="ECO:0000313" key="1">
    <source>
        <dbReference type="EMBL" id="GAI03040.1"/>
    </source>
</evidence>